<dbReference type="OrthoDB" id="1524810at2"/>
<name>A0A096BPF4_9BACT</name>
<reference evidence="2 3" key="1">
    <citation type="submission" date="2014-07" db="EMBL/GenBank/DDBJ databases">
        <authorList>
            <person name="McCorrison J."/>
            <person name="Sanka R."/>
            <person name="Torralba M."/>
            <person name="Gillis M."/>
            <person name="Haft D.H."/>
            <person name="Methe B."/>
            <person name="Sutton G."/>
            <person name="Nelson K.E."/>
        </authorList>
    </citation>
    <scope>NUCLEOTIDE SEQUENCE [LARGE SCALE GENOMIC DNA]</scope>
    <source>
        <strain evidence="2 3">DNF00320</strain>
    </source>
</reference>
<evidence type="ECO:0000313" key="2">
    <source>
        <dbReference type="EMBL" id="KGF44547.1"/>
    </source>
</evidence>
<dbReference type="SUPFAM" id="SSF158949">
    <property type="entry name" value="Smr-associated domain-like"/>
    <property type="match status" value="1"/>
</dbReference>
<dbReference type="Pfam" id="PF09640">
    <property type="entry name" value="DUF2027"/>
    <property type="match status" value="1"/>
</dbReference>
<accession>A0A096BPF4</accession>
<dbReference type="AlphaFoldDB" id="A0A096BPF4"/>
<sequence>MKKGDKVRFLNENGGGIIAGFQGKNIVLVEDEDGFQIPTPATEVVIIEDANADAKALSKIEEKAREIETDELKKSVKQRLADNEDDELENWRDIDVEVKPYKDPSIGFELPAQERIGGNKLSVYIAYVPIDENQLSTTRFEAYLVNDSNYYISFAYQTADEDDQWTLRAHGEVEPNMKLKLEEFGRDELNNLLKGDVQFFAYKIDKQFSIKSVYDIQVKLDAVKFYKQNAFRDNMFFEKPAILYTLVLDDKQGHTSNVEPKKMSLEVEIEKTQKQQPARVQETIAKEKLATLQKHFTEATPIAPTTKMSKKVMREDKIIIDLHANTLLETTQGMSSANILEYQLEVFRKTLDEYKGTKGQKVIFIHGKGEGVLRQALLHELNYRYKHYSYQDASFREYGYGATLVTIK</sequence>
<gene>
    <name evidence="2" type="ORF">HMPREF0647_06265</name>
</gene>
<protein>
    <submittedName>
        <fullName evidence="2">DNA mismatch repair protein</fullName>
    </submittedName>
</protein>
<comment type="caution">
    <text evidence="2">The sequence shown here is derived from an EMBL/GenBank/DDBJ whole genome shotgun (WGS) entry which is preliminary data.</text>
</comment>
<dbReference type="Proteomes" id="UP000029525">
    <property type="component" value="Unassembled WGS sequence"/>
</dbReference>
<evidence type="ECO:0000313" key="3">
    <source>
        <dbReference type="Proteomes" id="UP000029525"/>
    </source>
</evidence>
<feature type="domain" description="Smr" evidence="1">
    <location>
        <begin position="355"/>
        <end position="408"/>
    </location>
</feature>
<dbReference type="RefSeq" id="WP_036867117.1">
    <property type="nucleotide sequence ID" value="NZ_JRNQ01000034.1"/>
</dbReference>
<organism evidence="2 3">
    <name type="scientific">Prevotella bivia DNF00320</name>
    <dbReference type="NCBI Taxonomy" id="1401068"/>
    <lineage>
        <taxon>Bacteria</taxon>
        <taxon>Pseudomonadati</taxon>
        <taxon>Bacteroidota</taxon>
        <taxon>Bacteroidia</taxon>
        <taxon>Bacteroidales</taxon>
        <taxon>Prevotellaceae</taxon>
        <taxon>Prevotella</taxon>
    </lineage>
</organism>
<evidence type="ECO:0000259" key="1">
    <source>
        <dbReference type="PROSITE" id="PS50828"/>
    </source>
</evidence>
<dbReference type="InterPro" id="IPR036063">
    <property type="entry name" value="Smr_dom_sf"/>
</dbReference>
<dbReference type="Gene3D" id="3.30.1370.110">
    <property type="match status" value="1"/>
</dbReference>
<dbReference type="EMBL" id="JRNQ01000034">
    <property type="protein sequence ID" value="KGF44547.1"/>
    <property type="molecule type" value="Genomic_DNA"/>
</dbReference>
<dbReference type="Pfam" id="PF01713">
    <property type="entry name" value="Smr"/>
    <property type="match status" value="1"/>
</dbReference>
<proteinExistence type="predicted"/>
<dbReference type="InterPro" id="IPR002625">
    <property type="entry name" value="Smr_dom"/>
</dbReference>
<dbReference type="Gene3D" id="2.60.40.1600">
    <property type="entry name" value="Smr-associated-like"/>
    <property type="match status" value="1"/>
</dbReference>
<dbReference type="PROSITE" id="PS50828">
    <property type="entry name" value="SMR"/>
    <property type="match status" value="1"/>
</dbReference>
<dbReference type="InterPro" id="IPR018598">
    <property type="entry name" value="DUF2027"/>
</dbReference>
<dbReference type="InterPro" id="IPR036781">
    <property type="entry name" value="Smr_assoc-like_sf"/>
</dbReference>